<reference evidence="3 4" key="1">
    <citation type="journal article" date="2012" name="J. Bacteriol.">
        <title>Genome Sequence of "Candidatus Mycoplasma haemolamae" Strain Purdue, a Red Blood Cell Pathogen of Alpacas (Vicugna pacos) and Llamas (Lama glama).</title>
        <authorList>
            <person name="Guimaraes A.M."/>
            <person name="Toth B."/>
            <person name="Santos A.P."/>
            <person name="do Nascimento N.C."/>
            <person name="Kritchevsky J.E."/>
            <person name="Messick J.B."/>
        </authorList>
    </citation>
    <scope>NUCLEOTIDE SEQUENCE [LARGE SCALE GENOMIC DNA]</scope>
    <source>
        <strain evidence="3 4">Purdue</strain>
    </source>
</reference>
<evidence type="ECO:0000256" key="2">
    <source>
        <dbReference type="SAM" id="SignalP"/>
    </source>
</evidence>
<keyword evidence="2" id="KW-0732">Signal</keyword>
<evidence type="ECO:0000313" key="4">
    <source>
        <dbReference type="Proteomes" id="UP000006502"/>
    </source>
</evidence>
<evidence type="ECO:0000256" key="1">
    <source>
        <dbReference type="SAM" id="MobiDB-lite"/>
    </source>
</evidence>
<reference evidence="4" key="2">
    <citation type="submission" date="2012-07" db="EMBL/GenBank/DDBJ databases">
        <title>Complete genome sequence of 'Candidatus Mycoplasma haemolamae'.</title>
        <authorList>
            <person name="Guimaraes A.M.S."/>
            <person name="Toth B."/>
            <person name="Santos A.P."/>
            <person name="Nascimento N.C."/>
            <person name="Sojka J.E."/>
            <person name="Messick J.B."/>
        </authorList>
    </citation>
    <scope>NUCLEOTIDE SEQUENCE [LARGE SCALE GENOMIC DNA]</scope>
    <source>
        <strain evidence="4">Purdue</strain>
    </source>
</reference>
<dbReference type="STRING" id="1212765.MHLP_04250"/>
<dbReference type="Proteomes" id="UP000006502">
    <property type="component" value="Chromosome"/>
</dbReference>
<dbReference type="HOGENOM" id="CLU_1667443_0_0_14"/>
<dbReference type="AlphaFoldDB" id="I7BAV5"/>
<feature type="region of interest" description="Disordered" evidence="1">
    <location>
        <begin position="35"/>
        <end position="114"/>
    </location>
</feature>
<protein>
    <submittedName>
        <fullName evidence="3">Uncharacterized protein</fullName>
    </submittedName>
</protein>
<accession>I7BAV5</accession>
<organism evidence="3 4">
    <name type="scientific">Mycoplasma haematolamae (strain Purdue)</name>
    <dbReference type="NCBI Taxonomy" id="1212765"/>
    <lineage>
        <taxon>Bacteria</taxon>
        <taxon>Bacillati</taxon>
        <taxon>Mycoplasmatota</taxon>
        <taxon>Mollicutes</taxon>
        <taxon>Mycoplasmataceae</taxon>
        <taxon>Mycoplasma</taxon>
    </lineage>
</organism>
<keyword evidence="4" id="KW-1185">Reference proteome</keyword>
<feature type="compositionally biased region" description="Basic and acidic residues" evidence="1">
    <location>
        <begin position="100"/>
        <end position="114"/>
    </location>
</feature>
<name>I7BAV5_MYCHA</name>
<dbReference type="EMBL" id="CP003731">
    <property type="protein sequence ID" value="AFO52430.1"/>
    <property type="molecule type" value="Genomic_DNA"/>
</dbReference>
<dbReference type="KEGG" id="mhl:MHLP_04250"/>
<feature type="chain" id="PRO_5003708031" evidence="2">
    <location>
        <begin position="26"/>
        <end position="158"/>
    </location>
</feature>
<gene>
    <name evidence="3" type="ordered locus">MHLP_04250</name>
</gene>
<dbReference type="PATRIC" id="fig|1212765.3.peg.967"/>
<evidence type="ECO:0000313" key="3">
    <source>
        <dbReference type="EMBL" id="AFO52430.1"/>
    </source>
</evidence>
<sequence>MPFLTKKAIAICALSSAGVGTVSVATPLAVIYSQDQEVPKGETESQSTNNLPQNEQHTPTSPKVAEPQSPKVDPAQTEDSGPTRTKETQKAQPTAAQEIEALKRDKSTWTPEERVRFQNLDPSKLDLYSSLGIPHPTRRTQPSRSCWRLATDLFSRCR</sequence>
<proteinExistence type="predicted"/>
<feature type="signal peptide" evidence="2">
    <location>
        <begin position="1"/>
        <end position="25"/>
    </location>
</feature>
<feature type="compositionally biased region" description="Polar residues" evidence="1">
    <location>
        <begin position="44"/>
        <end position="61"/>
    </location>
</feature>